<feature type="compositionally biased region" description="Basic and acidic residues" evidence="1">
    <location>
        <begin position="104"/>
        <end position="118"/>
    </location>
</feature>
<feature type="region of interest" description="Disordered" evidence="1">
    <location>
        <begin position="75"/>
        <end position="94"/>
    </location>
</feature>
<feature type="compositionally biased region" description="Basic and acidic residues" evidence="1">
    <location>
        <begin position="129"/>
        <end position="149"/>
    </location>
</feature>
<feature type="region of interest" description="Disordered" evidence="1">
    <location>
        <begin position="104"/>
        <end position="172"/>
    </location>
</feature>
<gene>
    <name evidence="2" type="ORF">PCASD_04304</name>
</gene>
<protein>
    <submittedName>
        <fullName evidence="2">Uncharacterized protein</fullName>
    </submittedName>
</protein>
<feature type="region of interest" description="Disordered" evidence="1">
    <location>
        <begin position="187"/>
        <end position="229"/>
    </location>
</feature>
<comment type="caution">
    <text evidence="2">The sequence shown here is derived from an EMBL/GenBank/DDBJ whole genome shotgun (WGS) entry which is preliminary data.</text>
</comment>
<proteinExistence type="predicted"/>
<name>A0A2N5VCU4_9BASI</name>
<evidence type="ECO:0000313" key="2">
    <source>
        <dbReference type="EMBL" id="PLW47807.1"/>
    </source>
</evidence>
<reference evidence="2 3" key="1">
    <citation type="submission" date="2017-11" db="EMBL/GenBank/DDBJ databases">
        <title>De novo assembly and phasing of dikaryotic genomes from two isolates of Puccinia coronata f. sp. avenae, the causal agent of oat crown rust.</title>
        <authorList>
            <person name="Miller M.E."/>
            <person name="Zhang Y."/>
            <person name="Omidvar V."/>
            <person name="Sperschneider J."/>
            <person name="Schwessinger B."/>
            <person name="Raley C."/>
            <person name="Palmer J.M."/>
            <person name="Garnica D."/>
            <person name="Upadhyaya N."/>
            <person name="Rathjen J."/>
            <person name="Taylor J.M."/>
            <person name="Park R.F."/>
            <person name="Dodds P.N."/>
            <person name="Hirsch C.D."/>
            <person name="Kianian S.F."/>
            <person name="Figueroa M."/>
        </authorList>
    </citation>
    <scope>NUCLEOTIDE SEQUENCE [LARGE SCALE GENOMIC DNA]</scope>
    <source>
        <strain evidence="2">12SD80</strain>
    </source>
</reference>
<dbReference type="EMBL" id="PGCI01000028">
    <property type="protein sequence ID" value="PLW47807.1"/>
    <property type="molecule type" value="Genomic_DNA"/>
</dbReference>
<dbReference type="AlphaFoldDB" id="A0A2N5VCU4"/>
<dbReference type="Proteomes" id="UP000235392">
    <property type="component" value="Unassembled WGS sequence"/>
</dbReference>
<sequence>MGGWVLALAGVPWASIYSPLGEERQDREASLLEDVEYVFASVYPINRVTASHCFVVWAKGSRYRNIFSHRRKGVKGNAGNIQEEEQSEGGPCRATGVSLLHHEAKNDHDRGSQVERSKFGSCILPTHPSSDKSPDEGGPRKPPVEDLALKIKSRPSLSAEVHSGRRPEGWTPEGLLPEACSFWRLPPSSSFRRPPPLEDESMGFASAAQAAAADPGLSEANIPPGLLDL</sequence>
<accession>A0A2N5VCU4</accession>
<evidence type="ECO:0000256" key="1">
    <source>
        <dbReference type="SAM" id="MobiDB-lite"/>
    </source>
</evidence>
<evidence type="ECO:0000313" key="3">
    <source>
        <dbReference type="Proteomes" id="UP000235392"/>
    </source>
</evidence>
<organism evidence="2 3">
    <name type="scientific">Puccinia coronata f. sp. avenae</name>
    <dbReference type="NCBI Taxonomy" id="200324"/>
    <lineage>
        <taxon>Eukaryota</taxon>
        <taxon>Fungi</taxon>
        <taxon>Dikarya</taxon>
        <taxon>Basidiomycota</taxon>
        <taxon>Pucciniomycotina</taxon>
        <taxon>Pucciniomycetes</taxon>
        <taxon>Pucciniales</taxon>
        <taxon>Pucciniaceae</taxon>
        <taxon>Puccinia</taxon>
    </lineage>
</organism>